<reference evidence="3 4" key="1">
    <citation type="submission" date="2019-02" db="EMBL/GenBank/DDBJ databases">
        <title>Draft genome sequence of Muricauda sp. 176CP4-71.</title>
        <authorList>
            <person name="Park J.-S."/>
        </authorList>
    </citation>
    <scope>NUCLEOTIDE SEQUENCE [LARGE SCALE GENOMIC DNA]</scope>
    <source>
        <strain evidence="3 4">176CP4-71</strain>
    </source>
</reference>
<keyword evidence="4" id="KW-1185">Reference proteome</keyword>
<evidence type="ECO:0000256" key="1">
    <source>
        <dbReference type="SAM" id="Phobius"/>
    </source>
</evidence>
<evidence type="ECO:0000259" key="2">
    <source>
        <dbReference type="Pfam" id="PF14351"/>
    </source>
</evidence>
<keyword evidence="1" id="KW-0812">Transmembrane</keyword>
<feature type="transmembrane region" description="Helical" evidence="1">
    <location>
        <begin position="204"/>
        <end position="223"/>
    </location>
</feature>
<gene>
    <name evidence="3" type="ORF">EW142_14225</name>
</gene>
<dbReference type="EMBL" id="SGIU01000002">
    <property type="protein sequence ID" value="TAI47809.1"/>
    <property type="molecule type" value="Genomic_DNA"/>
</dbReference>
<dbReference type="AlphaFoldDB" id="A0A4Q8QHA8"/>
<dbReference type="RefSeq" id="WP_130614959.1">
    <property type="nucleotide sequence ID" value="NZ_SGIU01000002.1"/>
</dbReference>
<feature type="domain" description="DUF4401" evidence="2">
    <location>
        <begin position="43"/>
        <end position="350"/>
    </location>
</feature>
<feature type="transmembrane region" description="Helical" evidence="1">
    <location>
        <begin position="72"/>
        <end position="90"/>
    </location>
</feature>
<accession>A0A4Q8QHA8</accession>
<keyword evidence="1" id="KW-0472">Membrane</keyword>
<evidence type="ECO:0000313" key="3">
    <source>
        <dbReference type="EMBL" id="TAI47809.1"/>
    </source>
</evidence>
<feature type="transmembrane region" description="Helical" evidence="1">
    <location>
        <begin position="267"/>
        <end position="286"/>
    </location>
</feature>
<protein>
    <submittedName>
        <fullName evidence="3">DUF4401 domain-containing protein</fullName>
    </submittedName>
</protein>
<sequence length="358" mass="39773">MDKLAHISKLLEQIRSSEGDTFAYDEGKIREVYEKQGANTSSLAIKILSIFGGFLAMLAFLGFLTITGLYNSPIGLFLFGLGFIVSSIALSKAFDKLIIDTFSISLYIIGFVLFIMGLFQWDIEENTVTLLTGLLALVVLSITRNYILLFISVLIFNGSLLTLIISNDAYNLVHFYVAANAIVLTSLLLNEARIIASYKKLAKLYNPLRIGLIMSILFGLIAIGKKDLLPVSQDYIWLSSIVLILILAYLTHIISGIHKIETSKTKVIIYSLVGLLLISTLFAPSILGALMILLLCFLVNYKTGMIIGIIALIYFVGQYYYDLSFTLLTKSIILFSSGILFGLLYLFLNRKMKADEKV</sequence>
<feature type="transmembrane region" description="Helical" evidence="1">
    <location>
        <begin position="327"/>
        <end position="348"/>
    </location>
</feature>
<feature type="transmembrane region" description="Helical" evidence="1">
    <location>
        <begin position="43"/>
        <end position="66"/>
    </location>
</feature>
<dbReference type="Pfam" id="PF14351">
    <property type="entry name" value="DUF4401"/>
    <property type="match status" value="1"/>
</dbReference>
<dbReference type="OrthoDB" id="674818at2"/>
<dbReference type="Proteomes" id="UP000291981">
    <property type="component" value="Unassembled WGS sequence"/>
</dbReference>
<evidence type="ECO:0000313" key="4">
    <source>
        <dbReference type="Proteomes" id="UP000291981"/>
    </source>
</evidence>
<feature type="transmembrane region" description="Helical" evidence="1">
    <location>
        <begin position="235"/>
        <end position="255"/>
    </location>
</feature>
<name>A0A4Q8QHA8_9FLAO</name>
<keyword evidence="1" id="KW-1133">Transmembrane helix</keyword>
<feature type="transmembrane region" description="Helical" evidence="1">
    <location>
        <begin position="172"/>
        <end position="192"/>
    </location>
</feature>
<organism evidence="3 4">
    <name type="scientific">Flagellimonas allohymeniacidonis</name>
    <dbReference type="NCBI Taxonomy" id="2517819"/>
    <lineage>
        <taxon>Bacteria</taxon>
        <taxon>Pseudomonadati</taxon>
        <taxon>Bacteroidota</taxon>
        <taxon>Flavobacteriia</taxon>
        <taxon>Flavobacteriales</taxon>
        <taxon>Flavobacteriaceae</taxon>
        <taxon>Flagellimonas</taxon>
    </lineage>
</organism>
<dbReference type="InterPro" id="IPR025513">
    <property type="entry name" value="DUF4401"/>
</dbReference>
<proteinExistence type="predicted"/>
<comment type="caution">
    <text evidence="3">The sequence shown here is derived from an EMBL/GenBank/DDBJ whole genome shotgun (WGS) entry which is preliminary data.</text>
</comment>
<feature type="transmembrane region" description="Helical" evidence="1">
    <location>
        <begin position="97"/>
        <end position="121"/>
    </location>
</feature>
<feature type="transmembrane region" description="Helical" evidence="1">
    <location>
        <begin position="292"/>
        <end position="315"/>
    </location>
</feature>